<evidence type="ECO:0000313" key="1">
    <source>
        <dbReference type="EMBL" id="KIP09134.1"/>
    </source>
</evidence>
<dbReference type="Proteomes" id="UP000053257">
    <property type="component" value="Unassembled WGS sequence"/>
</dbReference>
<dbReference type="AlphaFoldDB" id="A0A0C3NUX0"/>
<evidence type="ECO:0000313" key="2">
    <source>
        <dbReference type="Proteomes" id="UP000053257"/>
    </source>
</evidence>
<reference evidence="1 2" key="1">
    <citation type="journal article" date="2014" name="PLoS Genet.">
        <title>Analysis of the Phlebiopsis gigantea genome, transcriptome and secretome provides insight into its pioneer colonization strategies of wood.</title>
        <authorList>
            <person name="Hori C."/>
            <person name="Ishida T."/>
            <person name="Igarashi K."/>
            <person name="Samejima M."/>
            <person name="Suzuki H."/>
            <person name="Master E."/>
            <person name="Ferreira P."/>
            <person name="Ruiz-Duenas F.J."/>
            <person name="Held B."/>
            <person name="Canessa P."/>
            <person name="Larrondo L.F."/>
            <person name="Schmoll M."/>
            <person name="Druzhinina I.S."/>
            <person name="Kubicek C.P."/>
            <person name="Gaskell J.A."/>
            <person name="Kersten P."/>
            <person name="St John F."/>
            <person name="Glasner J."/>
            <person name="Sabat G."/>
            <person name="Splinter BonDurant S."/>
            <person name="Syed K."/>
            <person name="Yadav J."/>
            <person name="Mgbeahuruike A.C."/>
            <person name="Kovalchuk A."/>
            <person name="Asiegbu F.O."/>
            <person name="Lackner G."/>
            <person name="Hoffmeister D."/>
            <person name="Rencoret J."/>
            <person name="Gutierrez A."/>
            <person name="Sun H."/>
            <person name="Lindquist E."/>
            <person name="Barry K."/>
            <person name="Riley R."/>
            <person name="Grigoriev I.V."/>
            <person name="Henrissat B."/>
            <person name="Kues U."/>
            <person name="Berka R.M."/>
            <person name="Martinez A.T."/>
            <person name="Covert S.F."/>
            <person name="Blanchette R.A."/>
            <person name="Cullen D."/>
        </authorList>
    </citation>
    <scope>NUCLEOTIDE SEQUENCE [LARGE SCALE GENOMIC DNA]</scope>
    <source>
        <strain evidence="1 2">11061_1 CR5-6</strain>
    </source>
</reference>
<dbReference type="HOGENOM" id="CLU_048299_0_0_1"/>
<gene>
    <name evidence="1" type="ORF">PHLGIDRAFT_87252</name>
</gene>
<proteinExistence type="predicted"/>
<dbReference type="EMBL" id="KN840470">
    <property type="protein sequence ID" value="KIP09134.1"/>
    <property type="molecule type" value="Genomic_DNA"/>
</dbReference>
<dbReference type="OrthoDB" id="2579508at2759"/>
<keyword evidence="2" id="KW-1185">Reference proteome</keyword>
<organism evidence="1 2">
    <name type="scientific">Phlebiopsis gigantea (strain 11061_1 CR5-6)</name>
    <name type="common">White-rot fungus</name>
    <name type="synonym">Peniophora gigantea</name>
    <dbReference type="NCBI Taxonomy" id="745531"/>
    <lineage>
        <taxon>Eukaryota</taxon>
        <taxon>Fungi</taxon>
        <taxon>Dikarya</taxon>
        <taxon>Basidiomycota</taxon>
        <taxon>Agaricomycotina</taxon>
        <taxon>Agaricomycetes</taxon>
        <taxon>Polyporales</taxon>
        <taxon>Phanerochaetaceae</taxon>
        <taxon>Phlebiopsis</taxon>
    </lineage>
</organism>
<feature type="non-terminal residue" evidence="1">
    <location>
        <position position="268"/>
    </location>
</feature>
<sequence>MWRRLRVMDRLILDVFNEDIGDFVSTLIPSTAVGRDWDPVLGEMLTVPCPSYFRVENKDMCYALDLEKVCRWVKDYPLDTVQRVLHAAFPETRCWSFRPCDMSEPDSSLARFFTWDISEDAYSRYASSLASATSVAVMVQCPWILTKKDLHAFIHCRRLPRRRSEGERVQYRSQERTWAKLWDFCSRRRCHYFIITNYSEWVFGAFTPGRTRAFVSPIKEFNDRGNEPTVLEALTFWVASAIHLPKGNDLPPVLESVEDILAEATVNI</sequence>
<accession>A0A0C3NUX0</accession>
<name>A0A0C3NUX0_PHLG1</name>
<protein>
    <submittedName>
        <fullName evidence="1">Uncharacterized protein</fullName>
    </submittedName>
</protein>